<sequence>MAKLVSSSEFQQLNVGICLDERLACAEDYYRVFFGERSNWKLVMKAVGSPGPRGHLHPAIQLTR</sequence>
<dbReference type="AlphaFoldDB" id="A0A2K1IUS7"/>
<evidence type="ECO:0000313" key="2">
    <source>
        <dbReference type="EnsemblPlants" id="PAC:32946043.CDS.1"/>
    </source>
</evidence>
<dbReference type="STRING" id="3218.A0A2K1IUS7"/>
<dbReference type="PANTHER" id="PTHR45892:SF1">
    <property type="entry name" value="AMINOACYLASE-1"/>
    <property type="match status" value="1"/>
</dbReference>
<accession>A0A2K1IUS7</accession>
<reference evidence="2" key="3">
    <citation type="submission" date="2020-12" db="UniProtKB">
        <authorList>
            <consortium name="EnsemblPlants"/>
        </authorList>
    </citation>
    <scope>IDENTIFICATION</scope>
</reference>
<dbReference type="Proteomes" id="UP000006727">
    <property type="component" value="Chromosome 20"/>
</dbReference>
<dbReference type="PaxDb" id="3218-PP1S192_93V6.1"/>
<reference evidence="1 3" key="1">
    <citation type="journal article" date="2008" name="Science">
        <title>The Physcomitrella genome reveals evolutionary insights into the conquest of land by plants.</title>
        <authorList>
            <person name="Rensing S."/>
            <person name="Lang D."/>
            <person name="Zimmer A."/>
            <person name="Terry A."/>
            <person name="Salamov A."/>
            <person name="Shapiro H."/>
            <person name="Nishiyama T."/>
            <person name="Perroud P.-F."/>
            <person name="Lindquist E."/>
            <person name="Kamisugi Y."/>
            <person name="Tanahashi T."/>
            <person name="Sakakibara K."/>
            <person name="Fujita T."/>
            <person name="Oishi K."/>
            <person name="Shin-I T."/>
            <person name="Kuroki Y."/>
            <person name="Toyoda A."/>
            <person name="Suzuki Y."/>
            <person name="Hashimoto A."/>
            <person name="Yamaguchi K."/>
            <person name="Sugano A."/>
            <person name="Kohara Y."/>
            <person name="Fujiyama A."/>
            <person name="Anterola A."/>
            <person name="Aoki S."/>
            <person name="Ashton N."/>
            <person name="Barbazuk W.B."/>
            <person name="Barker E."/>
            <person name="Bennetzen J."/>
            <person name="Bezanilla M."/>
            <person name="Blankenship R."/>
            <person name="Cho S.H."/>
            <person name="Dutcher S."/>
            <person name="Estelle M."/>
            <person name="Fawcett J.A."/>
            <person name="Gundlach H."/>
            <person name="Hanada K."/>
            <person name="Heyl A."/>
            <person name="Hicks K.A."/>
            <person name="Hugh J."/>
            <person name="Lohr M."/>
            <person name="Mayer K."/>
            <person name="Melkozernov A."/>
            <person name="Murata T."/>
            <person name="Nelson D."/>
            <person name="Pils B."/>
            <person name="Prigge M."/>
            <person name="Reiss B."/>
            <person name="Renner T."/>
            <person name="Rombauts S."/>
            <person name="Rushton P."/>
            <person name="Sanderfoot A."/>
            <person name="Schween G."/>
            <person name="Shiu S.-H."/>
            <person name="Stueber K."/>
            <person name="Theodoulou F.L."/>
            <person name="Tu H."/>
            <person name="Van de Peer Y."/>
            <person name="Verrier P.J."/>
            <person name="Waters E."/>
            <person name="Wood A."/>
            <person name="Yang L."/>
            <person name="Cove D."/>
            <person name="Cuming A."/>
            <person name="Hasebe M."/>
            <person name="Lucas S."/>
            <person name="Mishler D.B."/>
            <person name="Reski R."/>
            <person name="Grigoriev I."/>
            <person name="Quatrano R.S."/>
            <person name="Boore J.L."/>
        </authorList>
    </citation>
    <scope>NUCLEOTIDE SEQUENCE [LARGE SCALE GENOMIC DNA]</scope>
    <source>
        <strain evidence="2 3">cv. Gransden 2004</strain>
    </source>
</reference>
<evidence type="ECO:0000313" key="1">
    <source>
        <dbReference type="EMBL" id="PNR33026.1"/>
    </source>
</evidence>
<organism evidence="1">
    <name type="scientific">Physcomitrium patens</name>
    <name type="common">Spreading-leaved earth moss</name>
    <name type="synonym">Physcomitrella patens</name>
    <dbReference type="NCBI Taxonomy" id="3218"/>
    <lineage>
        <taxon>Eukaryota</taxon>
        <taxon>Viridiplantae</taxon>
        <taxon>Streptophyta</taxon>
        <taxon>Embryophyta</taxon>
        <taxon>Bryophyta</taxon>
        <taxon>Bryophytina</taxon>
        <taxon>Bryopsida</taxon>
        <taxon>Funariidae</taxon>
        <taxon>Funariales</taxon>
        <taxon>Funariaceae</taxon>
        <taxon>Physcomitrium</taxon>
    </lineage>
</organism>
<reference evidence="1 3" key="2">
    <citation type="journal article" date="2018" name="Plant J.">
        <title>The Physcomitrella patens chromosome-scale assembly reveals moss genome structure and evolution.</title>
        <authorList>
            <person name="Lang D."/>
            <person name="Ullrich K.K."/>
            <person name="Murat F."/>
            <person name="Fuchs J."/>
            <person name="Jenkins J."/>
            <person name="Haas F.B."/>
            <person name="Piednoel M."/>
            <person name="Gundlach H."/>
            <person name="Van Bel M."/>
            <person name="Meyberg R."/>
            <person name="Vives C."/>
            <person name="Morata J."/>
            <person name="Symeonidi A."/>
            <person name="Hiss M."/>
            <person name="Muchero W."/>
            <person name="Kamisugi Y."/>
            <person name="Saleh O."/>
            <person name="Blanc G."/>
            <person name="Decker E.L."/>
            <person name="van Gessel N."/>
            <person name="Grimwood J."/>
            <person name="Hayes R.D."/>
            <person name="Graham S.W."/>
            <person name="Gunter L.E."/>
            <person name="McDaniel S.F."/>
            <person name="Hoernstein S.N.W."/>
            <person name="Larsson A."/>
            <person name="Li F.W."/>
            <person name="Perroud P.F."/>
            <person name="Phillips J."/>
            <person name="Ranjan P."/>
            <person name="Rokshar D.S."/>
            <person name="Rothfels C.J."/>
            <person name="Schneider L."/>
            <person name="Shu S."/>
            <person name="Stevenson D.W."/>
            <person name="Thummler F."/>
            <person name="Tillich M."/>
            <person name="Villarreal Aguilar J.C."/>
            <person name="Widiez T."/>
            <person name="Wong G.K."/>
            <person name="Wymore A."/>
            <person name="Zhang Y."/>
            <person name="Zimmer A.D."/>
            <person name="Quatrano R.S."/>
            <person name="Mayer K.F.X."/>
            <person name="Goodstein D."/>
            <person name="Casacuberta J.M."/>
            <person name="Vandepoele K."/>
            <person name="Reski R."/>
            <person name="Cuming A.C."/>
            <person name="Tuskan G.A."/>
            <person name="Maumus F."/>
            <person name="Salse J."/>
            <person name="Schmutz J."/>
            <person name="Rensing S.A."/>
        </authorList>
    </citation>
    <scope>NUCLEOTIDE SEQUENCE [LARGE SCALE GENOMIC DNA]</scope>
    <source>
        <strain evidence="2 3">cv. Gransden 2004</strain>
    </source>
</reference>
<protein>
    <submittedName>
        <fullName evidence="1 2">Uncharacterized protein</fullName>
    </submittedName>
</protein>
<dbReference type="PANTHER" id="PTHR45892">
    <property type="entry name" value="AMINOACYLASE-1"/>
    <property type="match status" value="1"/>
</dbReference>
<proteinExistence type="predicted"/>
<evidence type="ECO:0000313" key="3">
    <source>
        <dbReference type="Proteomes" id="UP000006727"/>
    </source>
</evidence>
<gene>
    <name evidence="1" type="ORF">PHYPA_024969</name>
</gene>
<dbReference type="EnsemblPlants" id="Pp3c20_9940V3.1">
    <property type="protein sequence ID" value="PAC:32946043.CDS.1"/>
    <property type="gene ID" value="Pp3c20_9940"/>
</dbReference>
<dbReference type="InterPro" id="IPR052083">
    <property type="entry name" value="Aminoacylase-1_M20A"/>
</dbReference>
<dbReference type="InParanoid" id="A0A2K1IUS7"/>
<keyword evidence="3" id="KW-1185">Reference proteome</keyword>
<dbReference type="Gramene" id="Pp3c20_9940V3.1">
    <property type="protein sequence ID" value="PAC:32946043.CDS.1"/>
    <property type="gene ID" value="Pp3c20_9940"/>
</dbReference>
<name>A0A2K1IUS7_PHYPA</name>
<dbReference type="EMBL" id="ABEU02000020">
    <property type="protein sequence ID" value="PNR33026.1"/>
    <property type="molecule type" value="Genomic_DNA"/>
</dbReference>